<feature type="transmembrane region" description="Helical" evidence="2">
    <location>
        <begin position="28"/>
        <end position="51"/>
    </location>
</feature>
<sequence>MWHVFHFGFLMTNNGISWPAAIDWMSSLASVLVLLLVGSLVGAMIFIIKLTTDTDDSDKHKQLREFVEALFGTPAHLRQGSSGNEDADVDKGRSSAAKADPFNEPCPACNTTVTHEDLDCPSCGLRLQ</sequence>
<evidence type="ECO:0000313" key="4">
    <source>
        <dbReference type="Proteomes" id="UP001589818"/>
    </source>
</evidence>
<evidence type="ECO:0000256" key="2">
    <source>
        <dbReference type="SAM" id="Phobius"/>
    </source>
</evidence>
<proteinExistence type="predicted"/>
<keyword evidence="2" id="KW-1133">Transmembrane helix</keyword>
<name>A0ABV6JDW8_9BACL</name>
<comment type="caution">
    <text evidence="3">The sequence shown here is derived from an EMBL/GenBank/DDBJ whole genome shotgun (WGS) entry which is preliminary data.</text>
</comment>
<dbReference type="Proteomes" id="UP001589818">
    <property type="component" value="Unassembled WGS sequence"/>
</dbReference>
<keyword evidence="2" id="KW-0812">Transmembrane</keyword>
<evidence type="ECO:0000313" key="3">
    <source>
        <dbReference type="EMBL" id="MFC0393757.1"/>
    </source>
</evidence>
<evidence type="ECO:0008006" key="5">
    <source>
        <dbReference type="Google" id="ProtNLM"/>
    </source>
</evidence>
<evidence type="ECO:0000256" key="1">
    <source>
        <dbReference type="SAM" id="MobiDB-lite"/>
    </source>
</evidence>
<organism evidence="3 4">
    <name type="scientific">Paenibacillus mendelii</name>
    <dbReference type="NCBI Taxonomy" id="206163"/>
    <lineage>
        <taxon>Bacteria</taxon>
        <taxon>Bacillati</taxon>
        <taxon>Bacillota</taxon>
        <taxon>Bacilli</taxon>
        <taxon>Bacillales</taxon>
        <taxon>Paenibacillaceae</taxon>
        <taxon>Paenibacillus</taxon>
    </lineage>
</organism>
<dbReference type="RefSeq" id="WP_204820568.1">
    <property type="nucleotide sequence ID" value="NZ_JANHOF010000013.1"/>
</dbReference>
<dbReference type="EMBL" id="JBHLVF010000034">
    <property type="protein sequence ID" value="MFC0393757.1"/>
    <property type="molecule type" value="Genomic_DNA"/>
</dbReference>
<reference evidence="3 4" key="1">
    <citation type="submission" date="2024-09" db="EMBL/GenBank/DDBJ databases">
        <authorList>
            <person name="Sun Q."/>
            <person name="Mori K."/>
        </authorList>
    </citation>
    <scope>NUCLEOTIDE SEQUENCE [LARGE SCALE GENOMIC DNA]</scope>
    <source>
        <strain evidence="3 4">CCM 4839</strain>
    </source>
</reference>
<gene>
    <name evidence="3" type="ORF">ACFFJ8_20605</name>
</gene>
<accession>A0ABV6JDW8</accession>
<keyword evidence="2" id="KW-0472">Membrane</keyword>
<feature type="region of interest" description="Disordered" evidence="1">
    <location>
        <begin position="75"/>
        <end position="103"/>
    </location>
</feature>
<protein>
    <recommendedName>
        <fullName evidence="5">Zinc ribbon domain-containing protein</fullName>
    </recommendedName>
</protein>
<keyword evidence="4" id="KW-1185">Reference proteome</keyword>